<accession>A0AAY5JVF3</accession>
<evidence type="ECO:0000256" key="1">
    <source>
        <dbReference type="ARBA" id="ARBA00022723"/>
    </source>
</evidence>
<keyword evidence="2" id="KW-0106">Calcium</keyword>
<dbReference type="RefSeq" id="XP_010899544.3">
    <property type="nucleotide sequence ID" value="XM_010901242.3"/>
</dbReference>
<dbReference type="PROSITE" id="PS50222">
    <property type="entry name" value="EF_HAND_2"/>
    <property type="match status" value="1"/>
</dbReference>
<dbReference type="InterPro" id="IPR002048">
    <property type="entry name" value="EF_hand_dom"/>
</dbReference>
<evidence type="ECO:0000259" key="3">
    <source>
        <dbReference type="PROSITE" id="PS50222"/>
    </source>
</evidence>
<organism evidence="4 5">
    <name type="scientific">Esox lucius</name>
    <name type="common">Northern pike</name>
    <dbReference type="NCBI Taxonomy" id="8010"/>
    <lineage>
        <taxon>Eukaryota</taxon>
        <taxon>Metazoa</taxon>
        <taxon>Chordata</taxon>
        <taxon>Craniata</taxon>
        <taxon>Vertebrata</taxon>
        <taxon>Euteleostomi</taxon>
        <taxon>Actinopterygii</taxon>
        <taxon>Neopterygii</taxon>
        <taxon>Teleostei</taxon>
        <taxon>Protacanthopterygii</taxon>
        <taxon>Esociformes</taxon>
        <taxon>Esocidae</taxon>
        <taxon>Esox</taxon>
    </lineage>
</organism>
<dbReference type="PROSITE" id="PS00018">
    <property type="entry name" value="EF_HAND_1"/>
    <property type="match status" value="1"/>
</dbReference>
<dbReference type="InterPro" id="IPR011992">
    <property type="entry name" value="EF-hand-dom_pair"/>
</dbReference>
<dbReference type="KEGG" id="els:105028470"/>
<sequence>MDPNRTTSDLEKVLDSLCIDPLEDLTTMGAEDPLSDAQVKAFQDVFEMFASYNPSCIDAVGLSSLLDTVNMSLSPEQMEAALQSADCNGDGEVGFQDFLCVLTDCQKFARCITVAESPDQSQCMDDSDSVFYKAFVQILDDGLISSSAAEEIVLYYQKKSLCHVFRTVPQQDRSGGHVITYYAKGAHLVGLQPKQLMKYIESCAPSVSPYSKRPSLSIQSKIKLGRCVTKRPPLTSKDLAKSWKTVETEQQIRQLSIKYPGKETKDMITPVKVNVDLQVKDMERLTYDTINQIRRKSKEGLSSYLEMLSLYKQRDAWVSWGLLQCYHSPLECSAMADTFSTYTWSWSACRNLLHPSTYESRDATRPSCPTNIME</sequence>
<dbReference type="SUPFAM" id="SSF47473">
    <property type="entry name" value="EF-hand"/>
    <property type="match status" value="1"/>
</dbReference>
<evidence type="ECO:0000256" key="2">
    <source>
        <dbReference type="ARBA" id="ARBA00022837"/>
    </source>
</evidence>
<name>A0AAY5JVF3_ESOLU</name>
<dbReference type="AlphaFoldDB" id="A0AAY5JVF3"/>
<dbReference type="Proteomes" id="UP000265140">
    <property type="component" value="Chromosome 5"/>
</dbReference>
<dbReference type="GO" id="GO:0005509">
    <property type="term" value="F:calcium ion binding"/>
    <property type="evidence" value="ECO:0007669"/>
    <property type="project" value="InterPro"/>
</dbReference>
<protein>
    <recommendedName>
        <fullName evidence="3">EF-hand domain-containing protein</fullName>
    </recommendedName>
</protein>
<dbReference type="GeneTree" id="ENSGT00940000172928"/>
<keyword evidence="5" id="KW-1185">Reference proteome</keyword>
<dbReference type="InterPro" id="IPR018247">
    <property type="entry name" value="EF_Hand_1_Ca_BS"/>
</dbReference>
<dbReference type="Gene3D" id="1.10.238.10">
    <property type="entry name" value="EF-hand"/>
    <property type="match status" value="1"/>
</dbReference>
<reference evidence="4" key="3">
    <citation type="submission" date="2025-09" db="UniProtKB">
        <authorList>
            <consortium name="Ensembl"/>
        </authorList>
    </citation>
    <scope>IDENTIFICATION</scope>
</reference>
<proteinExistence type="predicted"/>
<evidence type="ECO:0000313" key="4">
    <source>
        <dbReference type="Ensembl" id="ENSELUP00000080279.1"/>
    </source>
</evidence>
<feature type="domain" description="EF-hand" evidence="3">
    <location>
        <begin position="73"/>
        <end position="108"/>
    </location>
</feature>
<dbReference type="InterPro" id="IPR043520">
    <property type="entry name" value="SPT21"/>
</dbReference>
<dbReference type="PANTHER" id="PTHR47500">
    <property type="entry name" value="EF-HAND CALCIUM-BINDING DOMAIN-CONTAINING PROTEIN"/>
    <property type="match status" value="1"/>
</dbReference>
<evidence type="ECO:0000313" key="5">
    <source>
        <dbReference type="Proteomes" id="UP000265140"/>
    </source>
</evidence>
<dbReference type="GeneID" id="105028470"/>
<keyword evidence="1" id="KW-0479">Metal-binding</keyword>
<reference evidence="4" key="2">
    <citation type="submission" date="2025-08" db="UniProtKB">
        <authorList>
            <consortium name="Ensembl"/>
        </authorList>
    </citation>
    <scope>IDENTIFICATION</scope>
</reference>
<dbReference type="PANTHER" id="PTHR47500:SF3">
    <property type="entry name" value="EF-HAND DOMAIN-CONTAINING PROTEIN"/>
    <property type="match status" value="1"/>
</dbReference>
<dbReference type="Ensembl" id="ENSELUT00000097403.1">
    <property type="protein sequence ID" value="ENSELUP00000080279.1"/>
    <property type="gene ID" value="ENSELUG00000042436.1"/>
</dbReference>
<reference evidence="4 5" key="1">
    <citation type="submission" date="2020-02" db="EMBL/GenBank/DDBJ databases">
        <title>Esox lucius (northern pike) genome, fEsoLuc1, primary haplotype.</title>
        <authorList>
            <person name="Myers G."/>
            <person name="Karagic N."/>
            <person name="Meyer A."/>
            <person name="Pippel M."/>
            <person name="Reichard M."/>
            <person name="Winkler S."/>
            <person name="Tracey A."/>
            <person name="Sims Y."/>
            <person name="Howe K."/>
            <person name="Rhie A."/>
            <person name="Formenti G."/>
            <person name="Durbin R."/>
            <person name="Fedrigo O."/>
            <person name="Jarvis E.D."/>
        </authorList>
    </citation>
    <scope>NUCLEOTIDE SEQUENCE [LARGE SCALE GENOMIC DNA]</scope>
</reference>